<evidence type="ECO:0000259" key="2">
    <source>
        <dbReference type="PROSITE" id="PS51736"/>
    </source>
</evidence>
<keyword evidence="1" id="KW-0175">Coiled coil</keyword>
<dbReference type="GO" id="GO:0003677">
    <property type="term" value="F:DNA binding"/>
    <property type="evidence" value="ECO:0007669"/>
    <property type="project" value="InterPro"/>
</dbReference>
<sequence length="667" mass="76809">MAGIRTENKIYEVGIYCRLSKDDGTDNESASIATQKSILTDYVKRQGWHLAKTYVDDGYSGTNFQRPSFQNMIKDIENGLINCVITKDLSRLGRNYLDCGLYLEVFFPEHNVRYIAVNDGVDTLNKSAMDITPFRNILNEMYSADVSVKIKSAYRARFQQGKFMGTTAPYGYVKDPADHNHLLIDDKVAHVVREIFDLALAGNGIAKIRKHINKQHILRPAAYAVEQGATGYERYFEDNEENRYIWSENSVRGILRSPIYAGNLAGYKRIAANMKSKKRPSKLPEEWEVIPDTHEGIVTQEEFDTVQQLMTSRRREQNAGGFENIFSGVIKCADCGYAMRAASANRRKRPDIIDCVQYTCNNYGRYGNVMCTAHSIEARDLFNAVLADINRFADMAVNDEKAVRAIERRLTETDQSRAKSLEKEKKKLNKRLTELDRLFSSLYEDKVMERITERNFEMMSGKYQKEQLEIEARLKEVTETLNDSYEKSQGVRDFLSLIRNYQGLKELDATIINALIDKILVSEREKLADGTVRQEIKIYYKFIGFVGELHITPTKRWTALKPKNCTVCGVEYVPSSGISKYCPACAKRIQREKSNESKRRSRERNRRACIELSAKNDRLILNNRKDVSYVRGTRMRKYRFSVMLQKERLTVICGSFWRISRSLLVKS</sequence>
<dbReference type="InterPro" id="IPR006119">
    <property type="entry name" value="Resolv_N"/>
</dbReference>
<reference evidence="4" key="1">
    <citation type="submission" date="2019-11" db="EMBL/GenBank/DDBJ databases">
        <authorList>
            <person name="Feng L."/>
        </authorList>
    </citation>
    <scope>NUCLEOTIDE SEQUENCE</scope>
    <source>
        <strain evidence="4">RtorquesLFYP15</strain>
    </source>
</reference>
<dbReference type="Gene3D" id="3.90.1750.20">
    <property type="entry name" value="Putative Large Serine Recombinase, Chain B, Domain 2"/>
    <property type="match status" value="1"/>
</dbReference>
<organism evidence="4">
    <name type="scientific">[Ruminococcus] torques</name>
    <dbReference type="NCBI Taxonomy" id="33039"/>
    <lineage>
        <taxon>Bacteria</taxon>
        <taxon>Bacillati</taxon>
        <taxon>Bacillota</taxon>
        <taxon>Clostridia</taxon>
        <taxon>Lachnospirales</taxon>
        <taxon>Lachnospiraceae</taxon>
        <taxon>Mediterraneibacter</taxon>
    </lineage>
</organism>
<evidence type="ECO:0008006" key="5">
    <source>
        <dbReference type="Google" id="ProtNLM"/>
    </source>
</evidence>
<evidence type="ECO:0000256" key="1">
    <source>
        <dbReference type="SAM" id="Coils"/>
    </source>
</evidence>
<protein>
    <recommendedName>
        <fullName evidence="5">DUF4368 domain-containing protein</fullName>
    </recommendedName>
</protein>
<dbReference type="InterPro" id="IPR038109">
    <property type="entry name" value="DNA_bind_recomb_sf"/>
</dbReference>
<dbReference type="AlphaFoldDB" id="A0A6N3EJX2"/>
<dbReference type="PANTHER" id="PTHR30461:SF23">
    <property type="entry name" value="DNA RECOMBINASE-RELATED"/>
    <property type="match status" value="1"/>
</dbReference>
<dbReference type="RefSeq" id="WP_423248833.1">
    <property type="nucleotide sequence ID" value="NZ_CACRUQ010000021.1"/>
</dbReference>
<dbReference type="Pfam" id="PF14287">
    <property type="entry name" value="DUF4368"/>
    <property type="match status" value="1"/>
</dbReference>
<dbReference type="Gene3D" id="3.40.50.1390">
    <property type="entry name" value="Resolvase, N-terminal catalytic domain"/>
    <property type="match status" value="1"/>
</dbReference>
<dbReference type="InterPro" id="IPR025378">
    <property type="entry name" value="DUF4368"/>
</dbReference>
<dbReference type="Pfam" id="PF00239">
    <property type="entry name" value="Resolvase"/>
    <property type="match status" value="1"/>
</dbReference>
<evidence type="ECO:0000259" key="3">
    <source>
        <dbReference type="PROSITE" id="PS51737"/>
    </source>
</evidence>
<feature type="domain" description="Recombinase" evidence="3">
    <location>
        <begin position="169"/>
        <end position="316"/>
    </location>
</feature>
<accession>A0A6N3EJX2</accession>
<dbReference type="PANTHER" id="PTHR30461">
    <property type="entry name" value="DNA-INVERTASE FROM LAMBDOID PROPHAGE"/>
    <property type="match status" value="1"/>
</dbReference>
<dbReference type="EMBL" id="CACRUQ010000021">
    <property type="protein sequence ID" value="VYU39669.1"/>
    <property type="molecule type" value="Genomic_DNA"/>
</dbReference>
<dbReference type="InterPro" id="IPR050639">
    <property type="entry name" value="SSR_resolvase"/>
</dbReference>
<proteinExistence type="predicted"/>
<dbReference type="SUPFAM" id="SSF53041">
    <property type="entry name" value="Resolvase-like"/>
    <property type="match status" value="1"/>
</dbReference>
<dbReference type="Pfam" id="PF07508">
    <property type="entry name" value="Recombinase"/>
    <property type="match status" value="1"/>
</dbReference>
<dbReference type="InterPro" id="IPR011109">
    <property type="entry name" value="DNA_bind_recombinase_dom"/>
</dbReference>
<name>A0A6N3EJX2_9FIRM</name>
<dbReference type="CDD" id="cd03770">
    <property type="entry name" value="SR_TndX_transposase"/>
    <property type="match status" value="1"/>
</dbReference>
<dbReference type="GO" id="GO:0000150">
    <property type="term" value="F:DNA strand exchange activity"/>
    <property type="evidence" value="ECO:0007669"/>
    <property type="project" value="InterPro"/>
</dbReference>
<feature type="domain" description="Resolvase/invertase-type recombinase catalytic" evidence="2">
    <location>
        <begin position="12"/>
        <end position="161"/>
    </location>
</feature>
<evidence type="ECO:0000313" key="4">
    <source>
        <dbReference type="EMBL" id="VYU39669.1"/>
    </source>
</evidence>
<dbReference type="InterPro" id="IPR036162">
    <property type="entry name" value="Resolvase-like_N_sf"/>
</dbReference>
<dbReference type="InterPro" id="IPR025827">
    <property type="entry name" value="Zn_ribbon_recom_dom"/>
</dbReference>
<dbReference type="Pfam" id="PF13408">
    <property type="entry name" value="Zn_ribbon_recom"/>
    <property type="match status" value="1"/>
</dbReference>
<feature type="coiled-coil region" evidence="1">
    <location>
        <begin position="411"/>
        <end position="438"/>
    </location>
</feature>
<dbReference type="SMART" id="SM00857">
    <property type="entry name" value="Resolvase"/>
    <property type="match status" value="1"/>
</dbReference>
<gene>
    <name evidence="4" type="ORF">RTLFYP15_02301</name>
</gene>
<dbReference type="PROSITE" id="PS51736">
    <property type="entry name" value="RECOMBINASES_3"/>
    <property type="match status" value="1"/>
</dbReference>
<dbReference type="PROSITE" id="PS51737">
    <property type="entry name" value="RECOMBINASE_DNA_BIND"/>
    <property type="match status" value="1"/>
</dbReference>